<dbReference type="PROSITE" id="PS50262">
    <property type="entry name" value="G_PROTEIN_RECEP_F1_2"/>
    <property type="match status" value="1"/>
</dbReference>
<protein>
    <submittedName>
        <fullName evidence="11">Opsin-5-like</fullName>
    </submittedName>
</protein>
<dbReference type="Proteomes" id="UP000504602">
    <property type="component" value="Unplaced"/>
</dbReference>
<proteinExistence type="predicted"/>
<evidence type="ECO:0000256" key="1">
    <source>
        <dbReference type="ARBA" id="ARBA00004141"/>
    </source>
</evidence>
<keyword evidence="7" id="KW-0807">Transducer</keyword>
<dbReference type="InterPro" id="IPR000276">
    <property type="entry name" value="GPCR_Rhodpsn"/>
</dbReference>
<dbReference type="Gene3D" id="1.20.1070.10">
    <property type="entry name" value="Rhodopsin 7-helix transmembrane proteins"/>
    <property type="match status" value="1"/>
</dbReference>
<dbReference type="RefSeq" id="XP_014163547.1">
    <property type="nucleotide sequence ID" value="XM_014308072.1"/>
</dbReference>
<evidence type="ECO:0000256" key="2">
    <source>
        <dbReference type="ARBA" id="ARBA00022692"/>
    </source>
</evidence>
<organism evidence="10 11">
    <name type="scientific">Geospiza fortis</name>
    <name type="common">Medium ground-finch</name>
    <dbReference type="NCBI Taxonomy" id="48883"/>
    <lineage>
        <taxon>Eukaryota</taxon>
        <taxon>Metazoa</taxon>
        <taxon>Chordata</taxon>
        <taxon>Craniata</taxon>
        <taxon>Vertebrata</taxon>
        <taxon>Euteleostomi</taxon>
        <taxon>Archelosauria</taxon>
        <taxon>Archosauria</taxon>
        <taxon>Dinosauria</taxon>
        <taxon>Saurischia</taxon>
        <taxon>Theropoda</taxon>
        <taxon>Coelurosauria</taxon>
        <taxon>Aves</taxon>
        <taxon>Neognathae</taxon>
        <taxon>Neoaves</taxon>
        <taxon>Telluraves</taxon>
        <taxon>Australaves</taxon>
        <taxon>Passeriformes</taxon>
        <taxon>Thraupidae</taxon>
        <taxon>Geospiza</taxon>
    </lineage>
</organism>
<dbReference type="InParanoid" id="A0A6I9Z9J1"/>
<evidence type="ECO:0000256" key="3">
    <source>
        <dbReference type="ARBA" id="ARBA00022989"/>
    </source>
</evidence>
<feature type="transmembrane region" description="Helical" evidence="8">
    <location>
        <begin position="257"/>
        <end position="281"/>
    </location>
</feature>
<feature type="domain" description="G-protein coupled receptors family 1 profile" evidence="9">
    <location>
        <begin position="36"/>
        <end position="278"/>
    </location>
</feature>
<sequence>MGNASNTSVFTSTLSEREDLIFGTLYLVFGIMSLSGNSLLLLAAHQKRSLLKPAELFIVNLAISDLCMTWLFDQAVCTLYAFCGVLFGLSSLASLTVLSTVCCLKVCYPAYGSRFSHTDAMGLLLAVWAYALAFAAAPLARWGSYGPEPYGTACCITWEPSSREATLYILALLICCYLLPCLLILASYALILWTVWASRRALRRHTSPRRGHRSLRGLHGLLLRLSIAVCLGFLAAWTPYAVLALWALLGDTSQVPALAFVLSAVFAKSSTLYNPLVCLLLKPNFHRFLSRDRVALLQALRTLLCCGCRGAALRPAAGQPGLRSTVRVMVLLTRRCSGLGTASVAGEALPSAIAKDLL</sequence>
<name>A0A6I9Z9J1_GEOFO</name>
<feature type="transmembrane region" description="Helical" evidence="8">
    <location>
        <begin position="120"/>
        <end position="140"/>
    </location>
</feature>
<evidence type="ECO:0000313" key="11">
    <source>
        <dbReference type="RefSeq" id="XP_014163547.1"/>
    </source>
</evidence>
<keyword evidence="6" id="KW-0675">Receptor</keyword>
<feature type="transmembrane region" description="Helical" evidence="8">
    <location>
        <begin position="217"/>
        <end position="237"/>
    </location>
</feature>
<dbReference type="InterPro" id="IPR050125">
    <property type="entry name" value="GPCR_opsins"/>
</dbReference>
<dbReference type="FunFam" id="1.20.1070.10:FF:000219">
    <property type="entry name" value="Opsin 5-like 2"/>
    <property type="match status" value="1"/>
</dbReference>
<keyword evidence="4" id="KW-0297">G-protein coupled receptor</keyword>
<accession>A0A6I9Z9J1</accession>
<dbReference type="GO" id="GO:0016020">
    <property type="term" value="C:membrane"/>
    <property type="evidence" value="ECO:0007669"/>
    <property type="project" value="UniProtKB-SubCell"/>
</dbReference>
<dbReference type="InterPro" id="IPR017452">
    <property type="entry name" value="GPCR_Rhodpsn_7TM"/>
</dbReference>
<evidence type="ECO:0000259" key="9">
    <source>
        <dbReference type="PROSITE" id="PS50262"/>
    </source>
</evidence>
<evidence type="ECO:0000313" key="10">
    <source>
        <dbReference type="Proteomes" id="UP000504602"/>
    </source>
</evidence>
<gene>
    <name evidence="11" type="primary">LOC106631880</name>
</gene>
<keyword evidence="2 8" id="KW-0812">Transmembrane</keyword>
<dbReference type="KEGG" id="gfr:106631880"/>
<feature type="transmembrane region" description="Helical" evidence="8">
    <location>
        <begin position="167"/>
        <end position="196"/>
    </location>
</feature>
<keyword evidence="5 8" id="KW-0472">Membrane</keyword>
<dbReference type="GO" id="GO:0004930">
    <property type="term" value="F:G protein-coupled receptor activity"/>
    <property type="evidence" value="ECO:0007669"/>
    <property type="project" value="UniProtKB-KW"/>
</dbReference>
<dbReference type="SUPFAM" id="SSF81321">
    <property type="entry name" value="Family A G protein-coupled receptor-like"/>
    <property type="match status" value="1"/>
</dbReference>
<dbReference type="PRINTS" id="PR00237">
    <property type="entry name" value="GPCRRHODOPSN"/>
</dbReference>
<evidence type="ECO:0000256" key="6">
    <source>
        <dbReference type="ARBA" id="ARBA00023170"/>
    </source>
</evidence>
<feature type="transmembrane region" description="Helical" evidence="8">
    <location>
        <begin position="20"/>
        <end position="42"/>
    </location>
</feature>
<dbReference type="PANTHER" id="PTHR24240">
    <property type="entry name" value="OPSIN"/>
    <property type="match status" value="1"/>
</dbReference>
<dbReference type="AlphaFoldDB" id="A0A6I9Z9J1"/>
<comment type="subcellular location">
    <subcellularLocation>
        <location evidence="1">Membrane</location>
        <topology evidence="1">Multi-pass membrane protein</topology>
    </subcellularLocation>
</comment>
<evidence type="ECO:0000256" key="8">
    <source>
        <dbReference type="SAM" id="Phobius"/>
    </source>
</evidence>
<dbReference type="GeneID" id="106631880"/>
<feature type="transmembrane region" description="Helical" evidence="8">
    <location>
        <begin position="54"/>
        <end position="72"/>
    </location>
</feature>
<evidence type="ECO:0000256" key="7">
    <source>
        <dbReference type="ARBA" id="ARBA00023224"/>
    </source>
</evidence>
<evidence type="ECO:0000256" key="5">
    <source>
        <dbReference type="ARBA" id="ARBA00023136"/>
    </source>
</evidence>
<dbReference type="OrthoDB" id="2101615at2759"/>
<keyword evidence="3 8" id="KW-1133">Transmembrane helix</keyword>
<evidence type="ECO:0000256" key="4">
    <source>
        <dbReference type="ARBA" id="ARBA00023040"/>
    </source>
</evidence>
<dbReference type="Pfam" id="PF00001">
    <property type="entry name" value="7tm_1"/>
    <property type="match status" value="1"/>
</dbReference>
<feature type="transmembrane region" description="Helical" evidence="8">
    <location>
        <begin position="78"/>
        <end position="108"/>
    </location>
</feature>
<reference evidence="11" key="1">
    <citation type="submission" date="2025-08" db="UniProtKB">
        <authorList>
            <consortium name="RefSeq"/>
        </authorList>
    </citation>
    <scope>IDENTIFICATION</scope>
</reference>
<keyword evidence="10" id="KW-1185">Reference proteome</keyword>